<evidence type="ECO:0000313" key="1">
    <source>
        <dbReference type="EMBL" id="SBV94797.1"/>
    </source>
</evidence>
<sequence length="201" mass="23070">MKKIILIVLCGIVCLVIGFFIGRSTIKTETEIKYIPGKTISGSVSNNQFESVKEEIPNKPLLPTKIIEIQYKDTGRIKTITETKYMYQVVDTAAIIEDYIKKRTYAITAFDNTEQGKLLLYPVVQYNKLTGIDYLFTPMQKQRNTYLQKIWQPFVSASYSTFNYIGVGGGIFYHNLGFEYQYQKSLGSQDNGHLFGVKYKF</sequence>
<protein>
    <submittedName>
        <fullName evidence="1">Uncharacterized protein</fullName>
    </submittedName>
</protein>
<proteinExistence type="predicted"/>
<accession>A0A212J5U1</accession>
<reference evidence="1" key="1">
    <citation type="submission" date="2016-04" db="EMBL/GenBank/DDBJ databases">
        <authorList>
            <person name="Evans L.H."/>
            <person name="Alamgir A."/>
            <person name="Owens N."/>
            <person name="Weber N.D."/>
            <person name="Virtaneva K."/>
            <person name="Barbian K."/>
            <person name="Babar A."/>
            <person name="Rosenke K."/>
        </authorList>
    </citation>
    <scope>NUCLEOTIDE SEQUENCE</scope>
    <source>
        <strain evidence="1">86-2</strain>
    </source>
</reference>
<organism evidence="1">
    <name type="scientific">uncultured Dysgonomonas sp</name>
    <dbReference type="NCBI Taxonomy" id="206096"/>
    <lineage>
        <taxon>Bacteria</taxon>
        <taxon>Pseudomonadati</taxon>
        <taxon>Bacteroidota</taxon>
        <taxon>Bacteroidia</taxon>
        <taxon>Bacteroidales</taxon>
        <taxon>Dysgonomonadaceae</taxon>
        <taxon>Dysgonomonas</taxon>
        <taxon>environmental samples</taxon>
    </lineage>
</organism>
<dbReference type="EMBL" id="FLUL01000001">
    <property type="protein sequence ID" value="SBV94797.1"/>
    <property type="molecule type" value="Genomic_DNA"/>
</dbReference>
<gene>
    <name evidence="1" type="ORF">KL86DYS2_10793</name>
</gene>
<dbReference type="RefSeq" id="WP_296947366.1">
    <property type="nucleotide sequence ID" value="NZ_LT599021.1"/>
</dbReference>
<name>A0A212J5U1_9BACT</name>
<dbReference type="AlphaFoldDB" id="A0A212J5U1"/>